<name>A0A372DKU2_9GAMM</name>
<dbReference type="EMBL" id="QVPD01000008">
    <property type="protein sequence ID" value="RFP60077.1"/>
    <property type="molecule type" value="Genomic_DNA"/>
</dbReference>
<evidence type="ECO:0000259" key="3">
    <source>
        <dbReference type="PROSITE" id="PS50822"/>
    </source>
</evidence>
<gene>
    <name evidence="4" type="ORF">D0Y53_08570</name>
</gene>
<dbReference type="AlphaFoldDB" id="A0A372DKU2"/>
<organism evidence="4 5">
    <name type="scientific">Cognatiluteimonas weifangensis</name>
    <dbReference type="NCBI Taxonomy" id="2303539"/>
    <lineage>
        <taxon>Bacteria</taxon>
        <taxon>Pseudomonadati</taxon>
        <taxon>Pseudomonadota</taxon>
        <taxon>Gammaproteobacteria</taxon>
        <taxon>Lysobacterales</taxon>
        <taxon>Lysobacteraceae</taxon>
        <taxon>Cognatiluteimonas</taxon>
    </lineage>
</organism>
<dbReference type="Proteomes" id="UP000262917">
    <property type="component" value="Unassembled WGS sequence"/>
</dbReference>
<dbReference type="OrthoDB" id="580851at2"/>
<dbReference type="SMART" id="SM00950">
    <property type="entry name" value="Piwi"/>
    <property type="match status" value="1"/>
</dbReference>
<dbReference type="GO" id="GO:0003676">
    <property type="term" value="F:nucleic acid binding"/>
    <property type="evidence" value="ECO:0007669"/>
    <property type="project" value="InterPro"/>
</dbReference>
<dbReference type="RefSeq" id="WP_117202816.1">
    <property type="nucleotide sequence ID" value="NZ_JBHTBK010000011.1"/>
</dbReference>
<dbReference type="Pfam" id="PF02171">
    <property type="entry name" value="Piwi"/>
    <property type="match status" value="1"/>
</dbReference>
<dbReference type="InterPro" id="IPR012337">
    <property type="entry name" value="RNaseH-like_sf"/>
</dbReference>
<sequence length="730" mass="81959">MSIVLNAFPLKVPELEIEVLQIPYGKETLEDLRDRYRATHAFRRQGDNILIFSGDGTFPTSGRPQTIALKENFGIFCSLVKDGLIRHLAGLGRNPSGFNPIELVSAKSEDNLLVSILGDAYPFKVCAKYSIDTRTIQGRPCLVIDCTTRRVLKENGLFFLNAGFDLMGRYVVIEQEDGYRRLLGSVSSCKGGTLDVAQPDGQVVQTEAKDVYLEASRTNFDDYIFHTHGAQKDVIVERIRQSVSAFNRGENKKARIDTLKKYIQSRAIPLIGGTRIEIEDSPNIQKHCGQMQKPVFIFNDSVEADWAEKGLTQSGPYTKRTFDRNDPSICVICAQHDKGRVEQFVRKLLKGISSSKYFSNGLEGKFTLGTSRVEVFATATDSVEGYRNAIEAAIRKKADDGGRWDLALVQVRQSFKKLKVTENPYYLGKSLFFLHQVPVQDFTIELLAQPDYSLGYSLNNMALACYAKMGGVPWLLKSSPTLSHELVIGIGSANIGQERGVDNQRIMGITTVFSGDGSYIVSNTSKAVVPEAYCEALTTVLGETIEKIQKRMNWQKGDTIRLIFHAQVKKFNKEEIEAVRAVIDKYHEYQIEYAFLKISEDHGLHMFDSATAGVKKGRLAPPRGKTFKLSKHQMLVYLIGQRELRQDTDGHPRGVILDVHKDSSFKDITYLSAQLYSFASHSWRSYFPNPMPVTVSYSDLIARNLGWLNQLPGWNDSVMIGKIGQSQWFL</sequence>
<reference evidence="4 5" key="1">
    <citation type="submission" date="2018-08" db="EMBL/GenBank/DDBJ databases">
        <title>Lysobacter weifangensis sp. nov., a new member of the family 'Xanthomonadaceae', isolated from soil in a farmland.</title>
        <authorList>
            <person name="Zhao H."/>
        </authorList>
    </citation>
    <scope>NUCLEOTIDE SEQUENCE [LARGE SCALE GENOMIC DNA]</scope>
    <source>
        <strain evidence="4 5">WF-2</strain>
    </source>
</reference>
<evidence type="ECO:0000313" key="4">
    <source>
        <dbReference type="EMBL" id="RFP60077.1"/>
    </source>
</evidence>
<comment type="caution">
    <text evidence="4">The sequence shown here is derived from an EMBL/GenBank/DDBJ whole genome shotgun (WGS) entry which is preliminary data.</text>
</comment>
<keyword evidence="5" id="KW-1185">Reference proteome</keyword>
<dbReference type="PROSITE" id="PS50822">
    <property type="entry name" value="PIWI"/>
    <property type="match status" value="1"/>
</dbReference>
<dbReference type="InterPro" id="IPR003165">
    <property type="entry name" value="Piwi"/>
</dbReference>
<evidence type="ECO:0000256" key="1">
    <source>
        <dbReference type="ARBA" id="ARBA00035012"/>
    </source>
</evidence>
<dbReference type="InterPro" id="IPR036397">
    <property type="entry name" value="RNaseH_sf"/>
</dbReference>
<comment type="similarity">
    <text evidence="1">Belongs to the argonaute family. Long pAgo subfamily.</text>
</comment>
<proteinExistence type="inferred from homology"/>
<feature type="domain" description="Piwi" evidence="3">
    <location>
        <begin position="406"/>
        <end position="710"/>
    </location>
</feature>
<dbReference type="CDD" id="cd04659">
    <property type="entry name" value="Piwi_piwi-like_ProArk"/>
    <property type="match status" value="1"/>
</dbReference>
<protein>
    <recommendedName>
        <fullName evidence="2">Protein argonaute</fullName>
    </recommendedName>
</protein>
<dbReference type="Gene3D" id="3.40.50.2300">
    <property type="match status" value="1"/>
</dbReference>
<accession>A0A372DKU2</accession>
<dbReference type="Gene3D" id="3.30.420.10">
    <property type="entry name" value="Ribonuclease H-like superfamily/Ribonuclease H"/>
    <property type="match status" value="1"/>
</dbReference>
<dbReference type="SUPFAM" id="SSF53098">
    <property type="entry name" value="Ribonuclease H-like"/>
    <property type="match status" value="1"/>
</dbReference>
<evidence type="ECO:0000313" key="5">
    <source>
        <dbReference type="Proteomes" id="UP000262917"/>
    </source>
</evidence>
<evidence type="ECO:0000256" key="2">
    <source>
        <dbReference type="ARBA" id="ARBA00035032"/>
    </source>
</evidence>